<organism evidence="1 2">
    <name type="scientific">[Myrmecia] bisecta</name>
    <dbReference type="NCBI Taxonomy" id="41462"/>
    <lineage>
        <taxon>Eukaryota</taxon>
        <taxon>Viridiplantae</taxon>
        <taxon>Chlorophyta</taxon>
        <taxon>core chlorophytes</taxon>
        <taxon>Trebouxiophyceae</taxon>
        <taxon>Trebouxiales</taxon>
        <taxon>Trebouxiaceae</taxon>
        <taxon>Myrmecia</taxon>
    </lineage>
</organism>
<gene>
    <name evidence="1" type="ORF">WJX72_012272</name>
</gene>
<dbReference type="Proteomes" id="UP001489004">
    <property type="component" value="Unassembled WGS sequence"/>
</dbReference>
<evidence type="ECO:0000313" key="2">
    <source>
        <dbReference type="Proteomes" id="UP001489004"/>
    </source>
</evidence>
<name>A0AAW1QT43_9CHLO</name>
<sequence>MTNDGSAILVSFNGKVKLANAAGTITPTQNPRDVFDAATSALFGPSATIYLQDASTLAITLDPTATVAPGSRLIVRASSLLVDALTGSAPVKSGAITKNLVAPM</sequence>
<evidence type="ECO:0000313" key="1">
    <source>
        <dbReference type="EMBL" id="KAK9824673.1"/>
    </source>
</evidence>
<keyword evidence="2" id="KW-1185">Reference proteome</keyword>
<proteinExistence type="predicted"/>
<protein>
    <submittedName>
        <fullName evidence="1">Uncharacterized protein</fullName>
    </submittedName>
</protein>
<reference evidence="1 2" key="1">
    <citation type="journal article" date="2024" name="Nat. Commun.">
        <title>Phylogenomics reveals the evolutionary origins of lichenization in chlorophyte algae.</title>
        <authorList>
            <person name="Puginier C."/>
            <person name="Libourel C."/>
            <person name="Otte J."/>
            <person name="Skaloud P."/>
            <person name="Haon M."/>
            <person name="Grisel S."/>
            <person name="Petersen M."/>
            <person name="Berrin J.G."/>
            <person name="Delaux P.M."/>
            <person name="Dal Grande F."/>
            <person name="Keller J."/>
        </authorList>
    </citation>
    <scope>NUCLEOTIDE SEQUENCE [LARGE SCALE GENOMIC DNA]</scope>
    <source>
        <strain evidence="1 2">SAG 2043</strain>
    </source>
</reference>
<comment type="caution">
    <text evidence="1">The sequence shown here is derived from an EMBL/GenBank/DDBJ whole genome shotgun (WGS) entry which is preliminary data.</text>
</comment>
<dbReference type="EMBL" id="JALJOR010000002">
    <property type="protein sequence ID" value="KAK9824673.1"/>
    <property type="molecule type" value="Genomic_DNA"/>
</dbReference>
<accession>A0AAW1QT43</accession>
<dbReference type="AlphaFoldDB" id="A0AAW1QT43"/>